<dbReference type="EMBL" id="CAADEY010000026">
    <property type="protein sequence ID" value="VFJ49615.1"/>
    <property type="molecule type" value="Genomic_DNA"/>
</dbReference>
<proteinExistence type="predicted"/>
<protein>
    <submittedName>
        <fullName evidence="1">Uncharacterized protein</fullName>
    </submittedName>
</protein>
<evidence type="ECO:0000313" key="1">
    <source>
        <dbReference type="EMBL" id="VFJ49615.1"/>
    </source>
</evidence>
<sequence>MRKITTIVSGTLMFWLVSGLMATEVMAQTCWPPVPCSDINVKENIADVDVDEVLAALF</sequence>
<dbReference type="AlphaFoldDB" id="A0A450SBN8"/>
<name>A0A450SBN8_9GAMM</name>
<organism evidence="1">
    <name type="scientific">Candidatus Kentrum sp. DK</name>
    <dbReference type="NCBI Taxonomy" id="2126562"/>
    <lineage>
        <taxon>Bacteria</taxon>
        <taxon>Pseudomonadati</taxon>
        <taxon>Pseudomonadota</taxon>
        <taxon>Gammaproteobacteria</taxon>
        <taxon>Candidatus Kentrum</taxon>
    </lineage>
</organism>
<gene>
    <name evidence="1" type="ORF">BECKDK2373C_GA0170839_102641</name>
</gene>
<accession>A0A450SBN8</accession>
<reference evidence="1" key="1">
    <citation type="submission" date="2019-02" db="EMBL/GenBank/DDBJ databases">
        <authorList>
            <person name="Gruber-Vodicka R. H."/>
            <person name="Seah K. B. B."/>
        </authorList>
    </citation>
    <scope>NUCLEOTIDE SEQUENCE</scope>
    <source>
        <strain evidence="1">BECK_DK161</strain>
    </source>
</reference>